<dbReference type="Gene3D" id="1.20.120.450">
    <property type="entry name" value="dinb family like domain"/>
    <property type="match status" value="1"/>
</dbReference>
<dbReference type="InterPro" id="IPR034660">
    <property type="entry name" value="DinB/YfiT-like"/>
</dbReference>
<keyword evidence="3" id="KW-1185">Reference proteome</keyword>
<evidence type="ECO:0000259" key="1">
    <source>
        <dbReference type="Pfam" id="PF12867"/>
    </source>
</evidence>
<protein>
    <submittedName>
        <fullName evidence="2">DinB family protein</fullName>
    </submittedName>
</protein>
<reference evidence="2 3" key="1">
    <citation type="submission" date="2023-05" db="EMBL/GenBank/DDBJ databases">
        <title>Genome sequence of Pinibacter sp. MAH-24.</title>
        <authorList>
            <person name="Huq M.A."/>
        </authorList>
    </citation>
    <scope>NUCLEOTIDE SEQUENCE [LARGE SCALE GENOMIC DNA]</scope>
    <source>
        <strain evidence="2 3">MAH-24</strain>
    </source>
</reference>
<accession>A0ABT6R6X9</accession>
<proteinExistence type="predicted"/>
<comment type="caution">
    <text evidence="2">The sequence shown here is derived from an EMBL/GenBank/DDBJ whole genome shotgun (WGS) entry which is preliminary data.</text>
</comment>
<gene>
    <name evidence="2" type="ORF">QJ048_00940</name>
</gene>
<dbReference type="SUPFAM" id="SSF109854">
    <property type="entry name" value="DinB/YfiT-like putative metalloenzymes"/>
    <property type="match status" value="1"/>
</dbReference>
<sequence>MDKRVEKIKGFRTFLLQQIEELTIDQLNKIPDGFNNNIVWNIAHMICTEQIVCYVRSNLPVIVEDKYFSPYLPGTKPTSFVDVDDVAIIKQFFTGTSDQLNADLDHKSFANYSPSVAIPKTYGFEVNNIDDALEYLLYHEGLHSGYVMSLKRMVTA</sequence>
<organism evidence="2 3">
    <name type="scientific">Pinibacter soli</name>
    <dbReference type="NCBI Taxonomy" id="3044211"/>
    <lineage>
        <taxon>Bacteria</taxon>
        <taxon>Pseudomonadati</taxon>
        <taxon>Bacteroidota</taxon>
        <taxon>Chitinophagia</taxon>
        <taxon>Chitinophagales</taxon>
        <taxon>Chitinophagaceae</taxon>
        <taxon>Pinibacter</taxon>
    </lineage>
</organism>
<dbReference type="Proteomes" id="UP001226434">
    <property type="component" value="Unassembled WGS sequence"/>
</dbReference>
<evidence type="ECO:0000313" key="3">
    <source>
        <dbReference type="Proteomes" id="UP001226434"/>
    </source>
</evidence>
<evidence type="ECO:0000313" key="2">
    <source>
        <dbReference type="EMBL" id="MDI3318312.1"/>
    </source>
</evidence>
<dbReference type="RefSeq" id="WP_282332431.1">
    <property type="nucleotide sequence ID" value="NZ_JASBRG010000001.1"/>
</dbReference>
<dbReference type="InterPro" id="IPR024775">
    <property type="entry name" value="DinB-like"/>
</dbReference>
<dbReference type="Pfam" id="PF12867">
    <property type="entry name" value="DinB_2"/>
    <property type="match status" value="1"/>
</dbReference>
<name>A0ABT6R6X9_9BACT</name>
<dbReference type="EMBL" id="JASBRG010000001">
    <property type="protein sequence ID" value="MDI3318312.1"/>
    <property type="molecule type" value="Genomic_DNA"/>
</dbReference>
<feature type="domain" description="DinB-like" evidence="1">
    <location>
        <begin position="15"/>
        <end position="146"/>
    </location>
</feature>